<dbReference type="PIRSF" id="PIRSF500176">
    <property type="entry name" value="L_ASNase"/>
    <property type="match status" value="1"/>
</dbReference>
<evidence type="ECO:0000313" key="3">
    <source>
        <dbReference type="Proteomes" id="UP000553776"/>
    </source>
</evidence>
<dbReference type="InterPro" id="IPR040919">
    <property type="entry name" value="Asparaginase_C"/>
</dbReference>
<dbReference type="Gene3D" id="3.40.50.40">
    <property type="match status" value="1"/>
</dbReference>
<evidence type="ECO:0000313" key="2">
    <source>
        <dbReference type="EMBL" id="MBB6692817.1"/>
    </source>
</evidence>
<dbReference type="SUPFAM" id="SSF53774">
    <property type="entry name" value="Glutaminase/Asparaginase"/>
    <property type="match status" value="1"/>
</dbReference>
<dbReference type="RefSeq" id="WP_376701735.1">
    <property type="nucleotide sequence ID" value="NZ_JACJVR010000059.1"/>
</dbReference>
<dbReference type="PIRSF" id="PIRSF001220">
    <property type="entry name" value="L-ASNase_gatD"/>
    <property type="match status" value="1"/>
</dbReference>
<name>A0A841TWA9_9BACL</name>
<dbReference type="Proteomes" id="UP000553776">
    <property type="component" value="Unassembled WGS sequence"/>
</dbReference>
<feature type="domain" description="Asparaginase/glutaminase C-terminal" evidence="1">
    <location>
        <begin position="3"/>
        <end position="65"/>
    </location>
</feature>
<organism evidence="2 3">
    <name type="scientific">Cohnella xylanilytica</name>
    <dbReference type="NCBI Taxonomy" id="557555"/>
    <lineage>
        <taxon>Bacteria</taxon>
        <taxon>Bacillati</taxon>
        <taxon>Bacillota</taxon>
        <taxon>Bacilli</taxon>
        <taxon>Bacillales</taxon>
        <taxon>Paenibacillaceae</taxon>
        <taxon>Cohnella</taxon>
    </lineage>
</organism>
<protein>
    <recommendedName>
        <fullName evidence="1">Asparaginase/glutaminase C-terminal domain-containing protein</fullName>
    </recommendedName>
</protein>
<dbReference type="GO" id="GO:0004067">
    <property type="term" value="F:asparaginase activity"/>
    <property type="evidence" value="ECO:0007669"/>
    <property type="project" value="UniProtKB-UniRule"/>
</dbReference>
<dbReference type="EMBL" id="JACJVR010000059">
    <property type="protein sequence ID" value="MBB6692817.1"/>
    <property type="molecule type" value="Genomic_DNA"/>
</dbReference>
<dbReference type="PROSITE" id="PS51732">
    <property type="entry name" value="ASN_GLN_ASE_3"/>
    <property type="match status" value="1"/>
</dbReference>
<sequence>MAAARTEAIKQGVLFVTTTRTGSGTMYEGGEGIIAGDSLNPQHARIMLLLSLAFSDDQAVIQSWFAKYAAQNVAVQ</sequence>
<dbReference type="InterPro" id="IPR006034">
    <property type="entry name" value="Asparaginase/glutaminase-like"/>
</dbReference>
<keyword evidence="3" id="KW-1185">Reference proteome</keyword>
<dbReference type="InterPro" id="IPR027473">
    <property type="entry name" value="L-asparaginase_C"/>
</dbReference>
<evidence type="ECO:0000259" key="1">
    <source>
        <dbReference type="Pfam" id="PF17763"/>
    </source>
</evidence>
<reference evidence="2 3" key="1">
    <citation type="submission" date="2020-08" db="EMBL/GenBank/DDBJ databases">
        <title>Cohnella phylogeny.</title>
        <authorList>
            <person name="Dunlap C."/>
        </authorList>
    </citation>
    <scope>NUCLEOTIDE SEQUENCE [LARGE SCALE GENOMIC DNA]</scope>
    <source>
        <strain evidence="2 3">DSM 25239</strain>
    </source>
</reference>
<comment type="caution">
    <text evidence="2">The sequence shown here is derived from an EMBL/GenBank/DDBJ whole genome shotgun (WGS) entry which is preliminary data.</text>
</comment>
<accession>A0A841TWA9</accession>
<gene>
    <name evidence="2" type="ORF">H7B90_15515</name>
</gene>
<dbReference type="InterPro" id="IPR036152">
    <property type="entry name" value="Asp/glu_Ase-like_sf"/>
</dbReference>
<proteinExistence type="predicted"/>
<dbReference type="Pfam" id="PF17763">
    <property type="entry name" value="Asparaginase_C"/>
    <property type="match status" value="1"/>
</dbReference>
<dbReference type="AlphaFoldDB" id="A0A841TWA9"/>